<comment type="caution">
    <text evidence="2">The sequence shown here is derived from an EMBL/GenBank/DDBJ whole genome shotgun (WGS) entry which is preliminary data.</text>
</comment>
<name>I2FVD7_USTHO</name>
<feature type="region of interest" description="Disordered" evidence="1">
    <location>
        <begin position="63"/>
        <end position="226"/>
    </location>
</feature>
<organism evidence="2 3">
    <name type="scientific">Ustilago hordei</name>
    <name type="common">Barley covered smut fungus</name>
    <dbReference type="NCBI Taxonomy" id="120017"/>
    <lineage>
        <taxon>Eukaryota</taxon>
        <taxon>Fungi</taxon>
        <taxon>Dikarya</taxon>
        <taxon>Basidiomycota</taxon>
        <taxon>Ustilaginomycotina</taxon>
        <taxon>Ustilaginomycetes</taxon>
        <taxon>Ustilaginales</taxon>
        <taxon>Ustilaginaceae</taxon>
        <taxon>Ustilago</taxon>
    </lineage>
</organism>
<feature type="compositionally biased region" description="Basic and acidic residues" evidence="1">
    <location>
        <begin position="32"/>
        <end position="46"/>
    </location>
</feature>
<evidence type="ECO:0000256" key="1">
    <source>
        <dbReference type="SAM" id="MobiDB-lite"/>
    </source>
</evidence>
<dbReference type="EMBL" id="CAGI01000159">
    <property type="protein sequence ID" value="CCF50880.1"/>
    <property type="molecule type" value="Genomic_DNA"/>
</dbReference>
<feature type="region of interest" description="Disordered" evidence="1">
    <location>
        <begin position="1"/>
        <end position="46"/>
    </location>
</feature>
<dbReference type="Proteomes" id="UP000006174">
    <property type="component" value="Unassembled WGS sequence"/>
</dbReference>
<feature type="compositionally biased region" description="Low complexity" evidence="1">
    <location>
        <begin position="15"/>
        <end position="26"/>
    </location>
</feature>
<evidence type="ECO:0000313" key="3">
    <source>
        <dbReference type="Proteomes" id="UP000006174"/>
    </source>
</evidence>
<evidence type="ECO:0000313" key="2">
    <source>
        <dbReference type="EMBL" id="CCF50880.1"/>
    </source>
</evidence>
<feature type="compositionally biased region" description="Low complexity" evidence="1">
    <location>
        <begin position="142"/>
        <end position="157"/>
    </location>
</feature>
<feature type="compositionally biased region" description="Low complexity" evidence="1">
    <location>
        <begin position="67"/>
        <end position="135"/>
    </location>
</feature>
<gene>
    <name evidence="2" type="ORF">UHOR_06762</name>
</gene>
<protein>
    <submittedName>
        <fullName evidence="2">Uncharacterized protein</fullName>
    </submittedName>
</protein>
<reference evidence="2 3" key="1">
    <citation type="journal article" date="2012" name="Plant Cell">
        <title>Genome comparison of barley and maize smut fungi reveals targeted loss of RNA silencing components and species-specific presence of transposable elements.</title>
        <authorList>
            <person name="Laurie J.D."/>
            <person name="Ali S."/>
            <person name="Linning R."/>
            <person name="Mannhaupt G."/>
            <person name="Wong P."/>
            <person name="Gueldener U."/>
            <person name="Muensterkoetter M."/>
            <person name="Moore R."/>
            <person name="Kahmann R."/>
            <person name="Bakkeren G."/>
            <person name="Schirawski J."/>
        </authorList>
    </citation>
    <scope>NUCLEOTIDE SEQUENCE [LARGE SCALE GENOMIC DNA]</scope>
    <source>
        <strain evidence="3">Uh4875-4</strain>
    </source>
</reference>
<accession>I2FVD7</accession>
<keyword evidence="3" id="KW-1185">Reference proteome</keyword>
<dbReference type="OMA" id="IQKPWPL"/>
<proteinExistence type="predicted"/>
<sequence length="226" mass="23499">MPLLMSRKSPESEASTSFRARSSGSSSHHRSERPSSQKAAELRARYEMAQAIQKPWPLHLLENGVKPAAASSSPPPSTSTAAATSSSRSTRSSSANKSSTRSSSANKSSTRSSSANKSSTRSSSANKSSTRSSSSTRRETRSGAAAAVASTHAELAAMDADARSSKKKRNSANSLDKLSLSPTLSNWIKRASKDSDKSTSSTSSSGRSSSPPSSLATSPLSSPKDL</sequence>
<dbReference type="HOGENOM" id="CLU_1441922_0_0_1"/>
<feature type="compositionally biased region" description="Low complexity" evidence="1">
    <location>
        <begin position="198"/>
        <end position="226"/>
    </location>
</feature>
<dbReference type="AlphaFoldDB" id="I2FVD7"/>